<dbReference type="AlphaFoldDB" id="A0AA38SKH3"/>
<evidence type="ECO:0000313" key="1">
    <source>
        <dbReference type="EMBL" id="KAJ9544410.1"/>
    </source>
</evidence>
<keyword evidence="2" id="KW-1185">Reference proteome</keyword>
<comment type="caution">
    <text evidence="1">The sequence shown here is derived from an EMBL/GenBank/DDBJ whole genome shotgun (WGS) entry which is preliminary data.</text>
</comment>
<dbReference type="Proteomes" id="UP001172457">
    <property type="component" value="Chromosome 6"/>
</dbReference>
<organism evidence="1 2">
    <name type="scientific">Centaurea solstitialis</name>
    <name type="common">yellow star-thistle</name>
    <dbReference type="NCBI Taxonomy" id="347529"/>
    <lineage>
        <taxon>Eukaryota</taxon>
        <taxon>Viridiplantae</taxon>
        <taxon>Streptophyta</taxon>
        <taxon>Embryophyta</taxon>
        <taxon>Tracheophyta</taxon>
        <taxon>Spermatophyta</taxon>
        <taxon>Magnoliopsida</taxon>
        <taxon>eudicotyledons</taxon>
        <taxon>Gunneridae</taxon>
        <taxon>Pentapetalae</taxon>
        <taxon>asterids</taxon>
        <taxon>campanulids</taxon>
        <taxon>Asterales</taxon>
        <taxon>Asteraceae</taxon>
        <taxon>Carduoideae</taxon>
        <taxon>Cardueae</taxon>
        <taxon>Centaureinae</taxon>
        <taxon>Centaurea</taxon>
    </lineage>
</organism>
<name>A0AA38SKH3_9ASTR</name>
<accession>A0AA38SKH3</accession>
<gene>
    <name evidence="1" type="ORF">OSB04_024117</name>
</gene>
<dbReference type="EMBL" id="JARYMX010000006">
    <property type="protein sequence ID" value="KAJ9544410.1"/>
    <property type="molecule type" value="Genomic_DNA"/>
</dbReference>
<protein>
    <submittedName>
        <fullName evidence="1">Uncharacterized protein</fullName>
    </submittedName>
</protein>
<proteinExistence type="predicted"/>
<sequence>MAASIFASVSAHSENNPEVQTVNKSQALTFHVFSFIQNKYESVVLVKKPNNCYLSPSSNGFPEIAFPLLEILRNQSMNYALTATKTVSETYLTQFLLSSYVCNLDDAGICIVGYASHTKVKSLVLVSSSLSISFISQRFDRGRRYSHVQNRRASGSDDRGSAISTSVNVDFRQSSRIFSVTCLARAVGYSLTYYQGLGLVHVERSLKTGEENYRKRLKIIQIIIDRTSMRDARGSDFSKSSSPSSPSSQNLCGAHQSLFICTSAANSSKLICNCLCINFCTKSGTNKWYQSKIELLIQLILSSSSSSSLFLSFSFNGDKTNTSYLSIGFQSETPTLNREVFKEWKIRMINFLEGIHPRITEFLHNPPYIPVKLIPRVPATASTAEVPEYYQPKVQTE</sequence>
<evidence type="ECO:0000313" key="2">
    <source>
        <dbReference type="Proteomes" id="UP001172457"/>
    </source>
</evidence>
<reference evidence="1" key="1">
    <citation type="submission" date="2023-03" db="EMBL/GenBank/DDBJ databases">
        <title>Chromosome-scale reference genome and RAD-based genetic map of yellow starthistle (Centaurea solstitialis) reveal putative structural variation and QTLs associated with invader traits.</title>
        <authorList>
            <person name="Reatini B."/>
            <person name="Cang F.A."/>
            <person name="Jiang Q."/>
            <person name="Mckibben M.T.W."/>
            <person name="Barker M.S."/>
            <person name="Rieseberg L.H."/>
            <person name="Dlugosch K.M."/>
        </authorList>
    </citation>
    <scope>NUCLEOTIDE SEQUENCE</scope>
    <source>
        <strain evidence="1">CAN-66</strain>
        <tissue evidence="1">Leaf</tissue>
    </source>
</reference>